<protein>
    <submittedName>
        <fullName evidence="2">Uncharacterized protein</fullName>
    </submittedName>
</protein>
<keyword evidence="3" id="KW-1185">Reference proteome</keyword>
<comment type="caution">
    <text evidence="2">The sequence shown here is derived from an EMBL/GenBank/DDBJ whole genome shotgun (WGS) entry which is preliminary data.</text>
</comment>
<dbReference type="AlphaFoldDB" id="A0A8X8IDY3"/>
<evidence type="ECO:0000313" key="3">
    <source>
        <dbReference type="Proteomes" id="UP000198711"/>
    </source>
</evidence>
<sequence length="77" mass="9157">MSSVAKSIDQEITRYLPRLNERQKKTILTVVKSFMDEQKDWWDEIGEEQQHAIDKSLAEMKAGKMTPHDEVMKKHRR</sequence>
<reference evidence="2 3" key="1">
    <citation type="submission" date="2016-10" db="EMBL/GenBank/DDBJ databases">
        <authorList>
            <person name="Varghese N."/>
            <person name="Submissions S."/>
        </authorList>
    </citation>
    <scope>NUCLEOTIDE SEQUENCE [LARGE SCALE GENOMIC DNA]</scope>
    <source>
        <strain evidence="2 3">DSM 25353</strain>
    </source>
</reference>
<dbReference type="EMBL" id="FNNO01000001">
    <property type="protein sequence ID" value="SDW23412.1"/>
    <property type="molecule type" value="Genomic_DNA"/>
</dbReference>
<organism evidence="2 3">
    <name type="scientific">Hydrobacter penzbergensis</name>
    <dbReference type="NCBI Taxonomy" id="1235997"/>
    <lineage>
        <taxon>Bacteria</taxon>
        <taxon>Pseudomonadati</taxon>
        <taxon>Bacteroidota</taxon>
        <taxon>Chitinophagia</taxon>
        <taxon>Chitinophagales</taxon>
        <taxon>Chitinophagaceae</taxon>
        <taxon>Hydrobacter</taxon>
    </lineage>
</organism>
<dbReference type="RefSeq" id="WP_092721751.1">
    <property type="nucleotide sequence ID" value="NZ_FNNO01000001.1"/>
</dbReference>
<name>A0A8X8IDY3_9BACT</name>
<feature type="region of interest" description="Disordered" evidence="1">
    <location>
        <begin position="56"/>
        <end position="77"/>
    </location>
</feature>
<dbReference type="Proteomes" id="UP000198711">
    <property type="component" value="Unassembled WGS sequence"/>
</dbReference>
<evidence type="ECO:0000313" key="2">
    <source>
        <dbReference type="EMBL" id="SDW23412.1"/>
    </source>
</evidence>
<accession>A0A8X8IDY3</accession>
<evidence type="ECO:0000256" key="1">
    <source>
        <dbReference type="SAM" id="MobiDB-lite"/>
    </source>
</evidence>
<gene>
    <name evidence="2" type="ORF">SAMN05444410_101578</name>
</gene>
<proteinExistence type="predicted"/>